<feature type="compositionally biased region" description="Basic and acidic residues" evidence="6">
    <location>
        <begin position="805"/>
        <end position="815"/>
    </location>
</feature>
<feature type="compositionally biased region" description="Basic residues" evidence="6">
    <location>
        <begin position="311"/>
        <end position="320"/>
    </location>
</feature>
<dbReference type="InterPro" id="IPR036034">
    <property type="entry name" value="PDZ_sf"/>
</dbReference>
<keyword evidence="9" id="KW-1185">Reference proteome</keyword>
<feature type="domain" description="PDZ" evidence="7">
    <location>
        <begin position="6"/>
        <end position="89"/>
    </location>
</feature>
<feature type="compositionally biased region" description="Basic and acidic residues" evidence="6">
    <location>
        <begin position="260"/>
        <end position="269"/>
    </location>
</feature>
<dbReference type="STRING" id="623744.A0A553R5H5"/>
<feature type="region of interest" description="Disordered" evidence="6">
    <location>
        <begin position="1628"/>
        <end position="1702"/>
    </location>
</feature>
<dbReference type="GO" id="GO:0015629">
    <property type="term" value="C:actin cytoskeleton"/>
    <property type="evidence" value="ECO:0007669"/>
    <property type="project" value="TreeGrafter"/>
</dbReference>
<gene>
    <name evidence="8" type="ORF">DNTS_033825</name>
</gene>
<feature type="compositionally biased region" description="Polar residues" evidence="6">
    <location>
        <begin position="1671"/>
        <end position="1691"/>
    </location>
</feature>
<dbReference type="Gene3D" id="2.30.42.10">
    <property type="match status" value="1"/>
</dbReference>
<feature type="region of interest" description="Disordered" evidence="6">
    <location>
        <begin position="633"/>
        <end position="653"/>
    </location>
</feature>
<feature type="compositionally biased region" description="Polar residues" evidence="6">
    <location>
        <begin position="869"/>
        <end position="906"/>
    </location>
</feature>
<dbReference type="EMBL" id="SRMA01025226">
    <property type="protein sequence ID" value="TRY97432.1"/>
    <property type="molecule type" value="Genomic_DNA"/>
</dbReference>
<dbReference type="GO" id="GO:0003779">
    <property type="term" value="F:actin binding"/>
    <property type="evidence" value="ECO:0007669"/>
    <property type="project" value="TreeGrafter"/>
</dbReference>
<proteinExistence type="inferred from homology"/>
<feature type="compositionally biased region" description="Polar residues" evidence="6">
    <location>
        <begin position="1030"/>
        <end position="1052"/>
    </location>
</feature>
<evidence type="ECO:0000256" key="2">
    <source>
        <dbReference type="ARBA" id="ARBA00022490"/>
    </source>
</evidence>
<feature type="compositionally biased region" description="Low complexity" evidence="6">
    <location>
        <begin position="1306"/>
        <end position="1316"/>
    </location>
</feature>
<feature type="coiled-coil region" evidence="5">
    <location>
        <begin position="576"/>
        <end position="603"/>
    </location>
</feature>
<name>A0A553R5H5_9TELE</name>
<feature type="region of interest" description="Disordered" evidence="6">
    <location>
        <begin position="1253"/>
        <end position="1337"/>
    </location>
</feature>
<evidence type="ECO:0000259" key="7">
    <source>
        <dbReference type="PROSITE" id="PS50106"/>
    </source>
</evidence>
<protein>
    <recommendedName>
        <fullName evidence="7">PDZ domain-containing protein</fullName>
    </recommendedName>
</protein>
<feature type="compositionally biased region" description="Polar residues" evidence="6">
    <location>
        <begin position="1059"/>
        <end position="1086"/>
    </location>
</feature>
<feature type="compositionally biased region" description="Polar residues" evidence="6">
    <location>
        <begin position="1094"/>
        <end position="1123"/>
    </location>
</feature>
<feature type="compositionally biased region" description="Polar residues" evidence="6">
    <location>
        <begin position="1161"/>
        <end position="1184"/>
    </location>
</feature>
<dbReference type="InterPro" id="IPR051976">
    <property type="entry name" value="Synaptopodin_domain"/>
</dbReference>
<dbReference type="InterPro" id="IPR041489">
    <property type="entry name" value="PDZ_6"/>
</dbReference>
<feature type="compositionally biased region" description="Basic and acidic residues" evidence="6">
    <location>
        <begin position="321"/>
        <end position="332"/>
    </location>
</feature>
<dbReference type="GO" id="GO:0030018">
    <property type="term" value="C:Z disc"/>
    <property type="evidence" value="ECO:0007669"/>
    <property type="project" value="TreeGrafter"/>
</dbReference>
<keyword evidence="5" id="KW-0175">Coiled coil</keyword>
<keyword evidence="2" id="KW-0963">Cytoplasm</keyword>
<feature type="compositionally biased region" description="Low complexity" evidence="6">
    <location>
        <begin position="1469"/>
        <end position="1479"/>
    </location>
</feature>
<comment type="caution">
    <text evidence="8">The sequence shown here is derived from an EMBL/GenBank/DDBJ whole genome shotgun (WGS) entry which is preliminary data.</text>
</comment>
<evidence type="ECO:0000256" key="6">
    <source>
        <dbReference type="SAM" id="MobiDB-lite"/>
    </source>
</evidence>
<feature type="compositionally biased region" description="Low complexity" evidence="6">
    <location>
        <begin position="1442"/>
        <end position="1456"/>
    </location>
</feature>
<sequence length="1702" mass="189960">MLAGELVRVTLRGGGPWGFSLCEIERGDPTPTRLLQIEDGSRAALAGLCEADELVSVNGKACSDLSLPDIIELIEVSDDSLQLLIKRCQPQEAIEVLSTTFRSPSPFRLHDPKEQDKYVSESQDEAYYGETESDGECALVSSQVQIPASKHNEDETETQDGSETNLRIIPGSVVELQLFLSKTTLEVQSAALGSACGVVGDIQHSETEESVIIPISSDCPLYIPRHNRKPLGQRGVLISNPPSLQRPVQVSVEHLFGSGSREEGEKANEGLDSGDVEGGNTEEAPTSSSVSFGLPSEECDSESEREVEKPSKHRARHARVRRSESLSEKQVKEAKSKCKRIALLLSAPATHPNNKGVLMFKKHRQRAKKYTLVSYGTGEDDSDYKDDEEDDDDEEHVVLATSEKEIENDHFTNAPAQKSFVNLDLDTGVIDIKQKFNIQQDMEALPETKGKGALMFAQRKQRMDEIVAEHEELRRKGIPVEAVQETQTHQTYQQMEEHAYMHAQEAQNYMDVNVHNNMVAQKQQQHQQYHQYQDEYYHQQQQQQQHFQEYQQQLQYQQQQYQQHQEYQQQKTYQQMESYNHQQQFQQQKLQQYSNQMNGMQDQQMQNEIQLSSTNRIAKPFSIQNKITVPFSSHTSADNQEQPVYSLGQGEQIASRDERISVPAIKTGILQDTRRKNTNKPMFTFKESPKVSPNPALLNLLNRNDKKAGFESCPEEDYLSLGAEACNFLQSPKMKPKIPPPVAPKPHINHTSPPWSLQQETVDEHVIQPTENIVQANQEVPLTETEPIPGPDMGVPNQQEVTLASEHHDVSHSNEELMPCAPSTGKQPESQMDPNHQSETWNEKLPQPVNSSHPVPPPPDPSTRSWDPAQTQGHQQPQRSTWGTNEVQPQTLSQPQPQWINQSQSPPKVEMQMLSQNSLVAHDQSSPQANRQAQPQSQMSSWQLNPNQSNPQAPWSQPKEPPQPSTSVWQKEPIQSQELPPWTQQQQQQQQQFQGSQLMPQWAPAPQQQPQTPWAHPQRQAQPQPPWVSQPKQQEPTQAPANAWTQSQNDVQAQPPWVQYNQSQPLATAPLQQPVNQWSQMPTHSQPIPPWEPASQQLPPQVLNSWAPEQNQIQSPWAQTMAPTPQVHPPWVTKPQQQPPESKWTPPQSHAHPDVNAWAPQHQQSSVGMPGQMETQKLSPQPVKQWSPSQPTQPSPPLRMNSYSTVKKAPSPKPTNTKMSPSGFGPAFEMPALKGKGAELFAKRQSRMEKYIVDSTTVQANKARPSSPSPSLPNSWKYSPNCRAPPPLSYNPINSPSYPPGAVKQPPASSSSTTNKNKGKEKGKPSPKPLHVLDVMKHQPYQLDSSLFTYGPAAEKLAAEKEAAEKLAAQRAAETQAQIQAQNQQIAYNQSPPPYGFMPQQSQQPYGLTGQSPMHDGMYPQAPPNQYQPALDVYQQHPAQIPYQQEYNPQQAYQQPSLNPYHQAPSPPYQQSSPPSYQAGPNPVYQAGPPMAYRPAPSSYVVPSFPVAPRADSASGSSITAAPKPKFSAKKNVAQGLRSSSLTPPVRHPSAAPNVRSFSSSPSSRQFTQKTKASLKPPSPWEAASRHPLGLVDEAFRFLDLQQSIAANLRYAAQTKLLPEPPAEWKARVAYEPPPKSQNPGQSLKMFLSPTKSTASAPAGPVPYGSLFKQGLSQRSMTEANLGPTNTQDQRSTNKDGGLWRQ</sequence>
<feature type="compositionally biased region" description="Polar residues" evidence="6">
    <location>
        <begin position="1399"/>
        <end position="1412"/>
    </location>
</feature>
<feature type="compositionally biased region" description="Polar residues" evidence="6">
    <location>
        <begin position="913"/>
        <end position="955"/>
    </location>
</feature>
<dbReference type="OrthoDB" id="6502734at2759"/>
<evidence type="ECO:0000256" key="5">
    <source>
        <dbReference type="SAM" id="Coils"/>
    </source>
</evidence>
<evidence type="ECO:0000256" key="3">
    <source>
        <dbReference type="ARBA" id="ARBA00022553"/>
    </source>
</evidence>
<dbReference type="SUPFAM" id="SSF103657">
    <property type="entry name" value="BAR/IMD domain-like"/>
    <property type="match status" value="1"/>
</dbReference>
<feature type="region of interest" description="Disordered" evidence="6">
    <location>
        <begin position="257"/>
        <end position="332"/>
    </location>
</feature>
<dbReference type="SMART" id="SM00228">
    <property type="entry name" value="PDZ"/>
    <property type="match status" value="1"/>
</dbReference>
<feature type="compositionally biased region" description="Polar residues" evidence="6">
    <location>
        <begin position="824"/>
        <end position="840"/>
    </location>
</feature>
<feature type="compositionally biased region" description="Low complexity" evidence="6">
    <location>
        <begin position="975"/>
        <end position="1022"/>
    </location>
</feature>
<evidence type="ECO:0000256" key="1">
    <source>
        <dbReference type="ARBA" id="ARBA00004496"/>
    </source>
</evidence>
<organism evidence="8 9">
    <name type="scientific">Danionella cerebrum</name>
    <dbReference type="NCBI Taxonomy" id="2873325"/>
    <lineage>
        <taxon>Eukaryota</taxon>
        <taxon>Metazoa</taxon>
        <taxon>Chordata</taxon>
        <taxon>Craniata</taxon>
        <taxon>Vertebrata</taxon>
        <taxon>Euteleostomi</taxon>
        <taxon>Actinopterygii</taxon>
        <taxon>Neopterygii</taxon>
        <taxon>Teleostei</taxon>
        <taxon>Ostariophysi</taxon>
        <taxon>Cypriniformes</taxon>
        <taxon>Danionidae</taxon>
        <taxon>Danioninae</taxon>
        <taxon>Danionella</taxon>
    </lineage>
</organism>
<evidence type="ECO:0000313" key="9">
    <source>
        <dbReference type="Proteomes" id="UP000316079"/>
    </source>
</evidence>
<feature type="compositionally biased region" description="Low complexity" evidence="6">
    <location>
        <begin position="1371"/>
        <end position="1387"/>
    </location>
</feature>
<evidence type="ECO:0000313" key="8">
    <source>
        <dbReference type="EMBL" id="TRY97432.1"/>
    </source>
</evidence>
<dbReference type="Proteomes" id="UP000316079">
    <property type="component" value="Unassembled WGS sequence"/>
</dbReference>
<keyword evidence="3" id="KW-0597">Phosphoprotein</keyword>
<evidence type="ECO:0000256" key="4">
    <source>
        <dbReference type="ARBA" id="ARBA00038161"/>
    </source>
</evidence>
<comment type="subcellular location">
    <subcellularLocation>
        <location evidence="1">Cytoplasm</location>
    </subcellularLocation>
</comment>
<accession>A0A553R5H5</accession>
<dbReference type="InterPro" id="IPR001478">
    <property type="entry name" value="PDZ"/>
</dbReference>
<feature type="compositionally biased region" description="Polar residues" evidence="6">
    <location>
        <begin position="633"/>
        <end position="643"/>
    </location>
</feature>
<dbReference type="SUPFAM" id="SSF50156">
    <property type="entry name" value="PDZ domain-like"/>
    <property type="match status" value="1"/>
</dbReference>
<dbReference type="Pfam" id="PF17820">
    <property type="entry name" value="PDZ_6"/>
    <property type="match status" value="1"/>
</dbReference>
<dbReference type="GO" id="GO:0005634">
    <property type="term" value="C:nucleus"/>
    <property type="evidence" value="ECO:0007669"/>
    <property type="project" value="TreeGrafter"/>
</dbReference>
<dbReference type="PANTHER" id="PTHR24217">
    <property type="entry name" value="PUTATIVE-RELATED"/>
    <property type="match status" value="1"/>
</dbReference>
<feature type="region of interest" description="Disordered" evidence="6">
    <location>
        <begin position="673"/>
        <end position="696"/>
    </location>
</feature>
<dbReference type="InterPro" id="IPR027267">
    <property type="entry name" value="AH/BAR_dom_sf"/>
</dbReference>
<dbReference type="PANTHER" id="PTHR24217:SF9">
    <property type="entry name" value="SYNAPTOPODIN-2"/>
    <property type="match status" value="1"/>
</dbReference>
<feature type="compositionally biased region" description="Polar residues" evidence="6">
    <location>
        <begin position="1134"/>
        <end position="1148"/>
    </location>
</feature>
<feature type="region of interest" description="Disordered" evidence="6">
    <location>
        <begin position="1371"/>
        <end position="1583"/>
    </location>
</feature>
<dbReference type="GO" id="GO:0032233">
    <property type="term" value="P:positive regulation of actin filament bundle assembly"/>
    <property type="evidence" value="ECO:0007669"/>
    <property type="project" value="TreeGrafter"/>
</dbReference>
<comment type="similarity">
    <text evidence="4">Belongs to the synaptopodin family.</text>
</comment>
<dbReference type="PROSITE" id="PS50106">
    <property type="entry name" value="PDZ"/>
    <property type="match status" value="1"/>
</dbReference>
<reference evidence="8 9" key="1">
    <citation type="journal article" date="2019" name="Sci. Data">
        <title>Hybrid genome assembly and annotation of Danionella translucida.</title>
        <authorList>
            <person name="Kadobianskyi M."/>
            <person name="Schulze L."/>
            <person name="Schuelke M."/>
            <person name="Judkewitz B."/>
        </authorList>
    </citation>
    <scope>NUCLEOTIDE SEQUENCE [LARGE SCALE GENOMIC DNA]</scope>
    <source>
        <strain evidence="8 9">Bolton</strain>
    </source>
</reference>
<feature type="region of interest" description="Disordered" evidence="6">
    <location>
        <begin position="774"/>
        <end position="1230"/>
    </location>
</feature>